<name>A0A9W5B6P8_9HYPH</name>
<dbReference type="AlphaFoldDB" id="A0A9W5B6P8"/>
<organism evidence="1 2">
    <name type="scientific">Agrobacterium genomosp. 2 str. CFBP 5494</name>
    <dbReference type="NCBI Taxonomy" id="1183436"/>
    <lineage>
        <taxon>Bacteria</taxon>
        <taxon>Pseudomonadati</taxon>
        <taxon>Pseudomonadota</taxon>
        <taxon>Alphaproteobacteria</taxon>
        <taxon>Hyphomicrobiales</taxon>
        <taxon>Rhizobiaceae</taxon>
        <taxon>Rhizobium/Agrobacterium group</taxon>
        <taxon>Agrobacterium</taxon>
        <taxon>Agrobacterium tumefaciens complex</taxon>
    </lineage>
</organism>
<accession>A0A9W5B6P8</accession>
<protein>
    <submittedName>
        <fullName evidence="1">Uncharacterized protein</fullName>
    </submittedName>
</protein>
<dbReference type="EMBL" id="FBVY01000042">
    <property type="protein sequence ID" value="CUX01922.1"/>
    <property type="molecule type" value="Genomic_DNA"/>
</dbReference>
<keyword evidence="2" id="KW-1185">Reference proteome</keyword>
<sequence>MTTPLTPAFALDFGTEIENPTPATGVPASTTPFFAPLSYAILSVIGTRLPGQRHP</sequence>
<reference evidence="1 2" key="1">
    <citation type="submission" date="2016-01" db="EMBL/GenBank/DDBJ databases">
        <authorList>
            <person name="Regsiter A."/>
            <person name="william w."/>
        </authorList>
    </citation>
    <scope>NUCLEOTIDE SEQUENCE [LARGE SCALE GENOMIC DNA]</scope>
    <source>
        <strain evidence="1 2">CFBP 5494</strain>
    </source>
</reference>
<gene>
    <name evidence="1" type="ORF">AGR2A_pa40009</name>
</gene>
<proteinExistence type="predicted"/>
<evidence type="ECO:0000313" key="2">
    <source>
        <dbReference type="Proteomes" id="UP000191933"/>
    </source>
</evidence>
<evidence type="ECO:0000313" key="1">
    <source>
        <dbReference type="EMBL" id="CUX01922.1"/>
    </source>
</evidence>
<dbReference type="Proteomes" id="UP000191933">
    <property type="component" value="Unassembled WGS sequence"/>
</dbReference>
<comment type="caution">
    <text evidence="1">The sequence shown here is derived from an EMBL/GenBank/DDBJ whole genome shotgun (WGS) entry which is preliminary data.</text>
</comment>